<feature type="transmembrane region" description="Helical" evidence="10">
    <location>
        <begin position="105"/>
        <end position="128"/>
    </location>
</feature>
<comment type="catalytic activity">
    <reaction evidence="8">
        <text>fluoride(in) = fluoride(out)</text>
        <dbReference type="Rhea" id="RHEA:76159"/>
        <dbReference type="ChEBI" id="CHEBI:17051"/>
    </reaction>
    <physiologicalReaction direction="left-to-right" evidence="8">
        <dbReference type="Rhea" id="RHEA:76160"/>
    </physiologicalReaction>
</comment>
<dbReference type="HAMAP" id="MF_00454">
    <property type="entry name" value="FluC"/>
    <property type="match status" value="1"/>
</dbReference>
<evidence type="ECO:0000313" key="11">
    <source>
        <dbReference type="EMBL" id="RPF26634.1"/>
    </source>
</evidence>
<gene>
    <name evidence="10" type="primary">fluC</name>
    <name evidence="10" type="synonym">crcB</name>
    <name evidence="11" type="ORF">EDD32_1082</name>
</gene>
<evidence type="ECO:0000256" key="3">
    <source>
        <dbReference type="ARBA" id="ARBA00022692"/>
    </source>
</evidence>
<dbReference type="InterPro" id="IPR003691">
    <property type="entry name" value="FluC"/>
</dbReference>
<feature type="binding site" evidence="10">
    <location>
        <position position="89"/>
    </location>
    <ligand>
        <name>Na(+)</name>
        <dbReference type="ChEBI" id="CHEBI:29101"/>
        <note>structural</note>
    </ligand>
</feature>
<keyword evidence="2 10" id="KW-1003">Cell membrane</keyword>
<name>A0A3N4Z424_9MICO</name>
<keyword evidence="10" id="KW-0479">Metal-binding</keyword>
<keyword evidence="10" id="KW-0915">Sodium</keyword>
<dbReference type="GO" id="GO:0140114">
    <property type="term" value="P:cellular detoxification of fluoride"/>
    <property type="evidence" value="ECO:0007669"/>
    <property type="project" value="UniProtKB-UniRule"/>
</dbReference>
<evidence type="ECO:0000256" key="5">
    <source>
        <dbReference type="ARBA" id="ARBA00023136"/>
    </source>
</evidence>
<comment type="caution">
    <text evidence="11">The sequence shown here is derived from an EMBL/GenBank/DDBJ whole genome shotgun (WGS) entry which is preliminary data.</text>
</comment>
<dbReference type="GO" id="GO:0062054">
    <property type="term" value="F:fluoride channel activity"/>
    <property type="evidence" value="ECO:0007669"/>
    <property type="project" value="UniProtKB-UniRule"/>
</dbReference>
<organism evidence="11 12">
    <name type="scientific">Georgenia muralis</name>
    <dbReference type="NCBI Taxonomy" id="154117"/>
    <lineage>
        <taxon>Bacteria</taxon>
        <taxon>Bacillati</taxon>
        <taxon>Actinomycetota</taxon>
        <taxon>Actinomycetes</taxon>
        <taxon>Micrococcales</taxon>
        <taxon>Bogoriellaceae</taxon>
        <taxon>Georgenia</taxon>
    </lineage>
</organism>
<reference evidence="11 12" key="1">
    <citation type="submission" date="2018-11" db="EMBL/GenBank/DDBJ databases">
        <title>Sequencing the genomes of 1000 actinobacteria strains.</title>
        <authorList>
            <person name="Klenk H.-P."/>
        </authorList>
    </citation>
    <scope>NUCLEOTIDE SEQUENCE [LARGE SCALE GENOMIC DNA]</scope>
    <source>
        <strain evidence="11 12">DSM 14418</strain>
    </source>
</reference>
<comment type="similarity">
    <text evidence="7 10">Belongs to the fluoride channel Fluc/FEX (TC 1.A.43) family.</text>
</comment>
<keyword evidence="10" id="KW-0813">Transport</keyword>
<feature type="transmembrane region" description="Helical" evidence="10">
    <location>
        <begin position="21"/>
        <end position="42"/>
    </location>
</feature>
<evidence type="ECO:0000256" key="6">
    <source>
        <dbReference type="ARBA" id="ARBA00023303"/>
    </source>
</evidence>
<dbReference type="RefSeq" id="WP_123915504.1">
    <property type="nucleotide sequence ID" value="NZ_RKRA01000001.1"/>
</dbReference>
<evidence type="ECO:0000256" key="10">
    <source>
        <dbReference type="HAMAP-Rule" id="MF_00454"/>
    </source>
</evidence>
<dbReference type="GO" id="GO:0046872">
    <property type="term" value="F:metal ion binding"/>
    <property type="evidence" value="ECO:0007669"/>
    <property type="project" value="UniProtKB-KW"/>
</dbReference>
<dbReference type="GO" id="GO:0005886">
    <property type="term" value="C:plasma membrane"/>
    <property type="evidence" value="ECO:0007669"/>
    <property type="project" value="UniProtKB-SubCell"/>
</dbReference>
<keyword evidence="10" id="KW-0406">Ion transport</keyword>
<evidence type="ECO:0000256" key="2">
    <source>
        <dbReference type="ARBA" id="ARBA00022475"/>
    </source>
</evidence>
<sequence>MPDDAAARRAAGRGRSADVGLVIAAGGALGALARYGVALALPAAGFPWATLLVNVSGSLAIGVLMVLLTEVVGRPHRLARPFVGVGLLGGYTTFSTYAVDAHLLAGSGALGTAAVYVIGTVIGALLAVEAGMALTRLLTRTKGTP</sequence>
<feature type="binding site" evidence="10">
    <location>
        <position position="92"/>
    </location>
    <ligand>
        <name>Na(+)</name>
        <dbReference type="ChEBI" id="CHEBI:29101"/>
        <note>structural</note>
    </ligand>
</feature>
<keyword evidence="6 10" id="KW-0407">Ion channel</keyword>
<comment type="function">
    <text evidence="9 10">Fluoride-specific ion channel. Important for reducing fluoride concentration in the cell, thus reducing its toxicity.</text>
</comment>
<dbReference type="EMBL" id="RKRA01000001">
    <property type="protein sequence ID" value="RPF26634.1"/>
    <property type="molecule type" value="Genomic_DNA"/>
</dbReference>
<keyword evidence="5 10" id="KW-0472">Membrane</keyword>
<evidence type="ECO:0000256" key="1">
    <source>
        <dbReference type="ARBA" id="ARBA00004651"/>
    </source>
</evidence>
<evidence type="ECO:0000256" key="7">
    <source>
        <dbReference type="ARBA" id="ARBA00035120"/>
    </source>
</evidence>
<dbReference type="PANTHER" id="PTHR28259:SF1">
    <property type="entry name" value="FLUORIDE EXPORT PROTEIN 1-RELATED"/>
    <property type="match status" value="1"/>
</dbReference>
<proteinExistence type="inferred from homology"/>
<dbReference type="OrthoDB" id="4408652at2"/>
<comment type="subcellular location">
    <subcellularLocation>
        <location evidence="1 10">Cell membrane</location>
        <topology evidence="1 10">Multi-pass membrane protein</topology>
    </subcellularLocation>
</comment>
<evidence type="ECO:0000256" key="4">
    <source>
        <dbReference type="ARBA" id="ARBA00022989"/>
    </source>
</evidence>
<evidence type="ECO:0000256" key="9">
    <source>
        <dbReference type="ARBA" id="ARBA00049940"/>
    </source>
</evidence>
<keyword evidence="3 10" id="KW-0812">Transmembrane</keyword>
<evidence type="ECO:0000256" key="8">
    <source>
        <dbReference type="ARBA" id="ARBA00035585"/>
    </source>
</evidence>
<dbReference type="Pfam" id="PF02537">
    <property type="entry name" value="CRCB"/>
    <property type="match status" value="1"/>
</dbReference>
<keyword evidence="12" id="KW-1185">Reference proteome</keyword>
<feature type="transmembrane region" description="Helical" evidence="10">
    <location>
        <begin position="81"/>
        <end position="99"/>
    </location>
</feature>
<protein>
    <recommendedName>
        <fullName evidence="10">Fluoride-specific ion channel FluC</fullName>
    </recommendedName>
</protein>
<dbReference type="Proteomes" id="UP000280726">
    <property type="component" value="Unassembled WGS sequence"/>
</dbReference>
<keyword evidence="4 10" id="KW-1133">Transmembrane helix</keyword>
<comment type="activity regulation">
    <text evidence="10">Na(+) is not transported, but it plays an essential structural role and its presence is essential for fluoride channel function.</text>
</comment>
<evidence type="ECO:0000313" key="12">
    <source>
        <dbReference type="Proteomes" id="UP000280726"/>
    </source>
</evidence>
<dbReference type="AlphaFoldDB" id="A0A3N4Z424"/>
<accession>A0A3N4Z424</accession>
<feature type="transmembrane region" description="Helical" evidence="10">
    <location>
        <begin position="48"/>
        <end position="69"/>
    </location>
</feature>
<dbReference type="PANTHER" id="PTHR28259">
    <property type="entry name" value="FLUORIDE EXPORT PROTEIN 1-RELATED"/>
    <property type="match status" value="1"/>
</dbReference>